<dbReference type="PANTHER" id="PTHR23065">
    <property type="entry name" value="PROLINE-SERINE-THREONINE PHOSPHATASE INTERACTING PROTEIN 1"/>
    <property type="match status" value="1"/>
</dbReference>
<dbReference type="eggNOG" id="ENOG502QQAW">
    <property type="taxonomic scope" value="Eukaryota"/>
</dbReference>
<dbReference type="GO" id="GO:0030139">
    <property type="term" value="C:endocytic vesicle"/>
    <property type="evidence" value="ECO:0007669"/>
    <property type="project" value="TreeGrafter"/>
</dbReference>
<sequence>MTTAAMEQIELDRSEYPTIVNFVQPSPAVKLLRDRLNKGQTLNNEIADWIQERRRAEDAYVQALTKLAKRPFPGESSEMGVFTAPWTRIVESTSALAAAHHQLSQKLDSEVERPIREFASRNSEWVGMKVMESNLGAVAKSIDSTEERADRLRRKGTRAKATHVAEAAQAVSNAHAEWDSQAPFVFEKLQAADESRCNHLRDALTRLQTLELDHAQASVQSASEVLTVILDINTTEEIKAFAHKATYSRPKIERQQSRTLNHATYPATPSIVTDDSVSVRSSGSGGVHSVGGLAGTHGMGLKRLGTVLRNRSNRNSIFHRSGSPDKRRGSIPPLPPSPQNSRDDSLSNNVSTLGVPGVSPIDQLSPHSPQSNGNHHPLSPPPSSGGPPSVTVTLDEPRTDSEGYTIRPAVQDLAASALPDEGPDESQPQFKVEIKNDVIHEEEEEADAALSKVAETLRAQNTVSRKTRGRRDVRNTVFYPNPELTPDLTGSPPLTPMRMPPRSPGGFEDNSDTRSIKSAHSVNSLAANIMRHPDLLAPGLSASLIESVSMTFEAHRPIKTLVHGEIALAYNPLGMTTDETPITLRMDNFSVLEKVAPNPAFITSIPDHAGSYHLAPQNLHNKTAVAFKYQVHLTSVADTSFSPIIVTPVWRLEDDKASVIVTYKPNPQYHRIAGSEGKSFTLRNLAVIVGVDGAHAASCQSKPQGTFHKDKGRLKWALGDIVVDPQGGEQKLLARFQVDQMARAVPVEVKWEVTGEDAETVGSGLTLSREVRKGEGELMEIDPFADEDGEKEEVAPEWEQVNMVRKVMSGRFTSS</sequence>
<dbReference type="PANTHER" id="PTHR23065:SF54">
    <property type="entry name" value="SUPPRESSOR OF YEAST PROFILIN DELETION"/>
    <property type="match status" value="1"/>
</dbReference>
<evidence type="ECO:0000256" key="2">
    <source>
        <dbReference type="SAM" id="MobiDB-lite"/>
    </source>
</evidence>
<dbReference type="AlphaFoldDB" id="U4KVW6"/>
<feature type="domain" description="MHD" evidence="3">
    <location>
        <begin position="537"/>
        <end position="811"/>
    </location>
</feature>
<organism evidence="4 5">
    <name type="scientific">Pyronema omphalodes (strain CBS 100304)</name>
    <name type="common">Pyronema confluens</name>
    <dbReference type="NCBI Taxonomy" id="1076935"/>
    <lineage>
        <taxon>Eukaryota</taxon>
        <taxon>Fungi</taxon>
        <taxon>Dikarya</taxon>
        <taxon>Ascomycota</taxon>
        <taxon>Pezizomycotina</taxon>
        <taxon>Pezizomycetes</taxon>
        <taxon>Pezizales</taxon>
        <taxon>Pyronemataceae</taxon>
        <taxon>Pyronema</taxon>
    </lineage>
</organism>
<dbReference type="Proteomes" id="UP000018144">
    <property type="component" value="Unassembled WGS sequence"/>
</dbReference>
<name>U4KVW6_PYROM</name>
<evidence type="ECO:0000259" key="3">
    <source>
        <dbReference type="PROSITE" id="PS51072"/>
    </source>
</evidence>
<dbReference type="STRING" id="1076935.U4KVW6"/>
<dbReference type="GO" id="GO:0032153">
    <property type="term" value="C:cell division site"/>
    <property type="evidence" value="ECO:0007669"/>
    <property type="project" value="TreeGrafter"/>
</dbReference>
<accession>U4KVW6</accession>
<dbReference type="InterPro" id="IPR049609">
    <property type="entry name" value="Syp1-like_MHD"/>
</dbReference>
<dbReference type="GO" id="GO:0032185">
    <property type="term" value="P:septin cytoskeleton organization"/>
    <property type="evidence" value="ECO:0007669"/>
    <property type="project" value="TreeGrafter"/>
</dbReference>
<dbReference type="Gene3D" id="1.20.1270.60">
    <property type="entry name" value="Arfaptin homology (AH) domain/BAR domain"/>
    <property type="match status" value="1"/>
</dbReference>
<dbReference type="Pfam" id="PF00611">
    <property type="entry name" value="FCH"/>
    <property type="match status" value="1"/>
</dbReference>
<dbReference type="OMA" id="FQTHEVD"/>
<proteinExistence type="predicted"/>
<dbReference type="Pfam" id="PF10291">
    <property type="entry name" value="muHD"/>
    <property type="match status" value="1"/>
</dbReference>
<feature type="compositionally biased region" description="Polar residues" evidence="2">
    <location>
        <begin position="309"/>
        <end position="318"/>
    </location>
</feature>
<dbReference type="SUPFAM" id="SSF103657">
    <property type="entry name" value="BAR/IMD domain-like"/>
    <property type="match status" value="1"/>
</dbReference>
<keyword evidence="5" id="KW-1185">Reference proteome</keyword>
<dbReference type="EMBL" id="HF935255">
    <property type="protein sequence ID" value="CCX05472.1"/>
    <property type="molecule type" value="Genomic_DNA"/>
</dbReference>
<reference evidence="4 5" key="1">
    <citation type="journal article" date="2013" name="PLoS Genet.">
        <title>The genome and development-dependent transcriptomes of Pyronema confluens: a window into fungal evolution.</title>
        <authorList>
            <person name="Traeger S."/>
            <person name="Altegoer F."/>
            <person name="Freitag M."/>
            <person name="Gabaldon T."/>
            <person name="Kempken F."/>
            <person name="Kumar A."/>
            <person name="Marcet-Houben M."/>
            <person name="Poggeler S."/>
            <person name="Stajich J.E."/>
            <person name="Nowrousian M."/>
        </authorList>
    </citation>
    <scope>NUCLEOTIDE SEQUENCE [LARGE SCALE GENOMIC DNA]</scope>
    <source>
        <strain evidence="5">CBS 100304</strain>
        <tissue evidence="4">Vegetative mycelium</tissue>
    </source>
</reference>
<dbReference type="GO" id="GO:0006897">
    <property type="term" value="P:endocytosis"/>
    <property type="evidence" value="ECO:0007669"/>
    <property type="project" value="UniProtKB-KW"/>
</dbReference>
<dbReference type="InterPro" id="IPR001060">
    <property type="entry name" value="FCH_dom"/>
</dbReference>
<protein>
    <submittedName>
        <fullName evidence="4">Similar to Suppressor of yeast profilin deletion acc. no. P25623</fullName>
    </submittedName>
</protein>
<dbReference type="PROSITE" id="PS51072">
    <property type="entry name" value="MHD"/>
    <property type="match status" value="1"/>
</dbReference>
<dbReference type="CDD" id="cd07650">
    <property type="entry name" value="F-BAR_Syp1p_like"/>
    <property type="match status" value="1"/>
</dbReference>
<dbReference type="SMART" id="SM00055">
    <property type="entry name" value="FCH"/>
    <property type="match status" value="1"/>
</dbReference>
<dbReference type="OrthoDB" id="331602at2759"/>
<dbReference type="InterPro" id="IPR018808">
    <property type="entry name" value="Muniscin_C"/>
</dbReference>
<dbReference type="InterPro" id="IPR027267">
    <property type="entry name" value="AH/BAR_dom_sf"/>
</dbReference>
<evidence type="ECO:0000313" key="4">
    <source>
        <dbReference type="EMBL" id="CCX05472.1"/>
    </source>
</evidence>
<feature type="region of interest" description="Disordered" evidence="2">
    <location>
        <begin position="307"/>
        <end position="402"/>
    </location>
</feature>
<evidence type="ECO:0000256" key="1">
    <source>
        <dbReference type="ARBA" id="ARBA00022583"/>
    </source>
</evidence>
<dbReference type="CDD" id="cd09264">
    <property type="entry name" value="AP_Syp1_MHD"/>
    <property type="match status" value="1"/>
</dbReference>
<evidence type="ECO:0000313" key="5">
    <source>
        <dbReference type="Proteomes" id="UP000018144"/>
    </source>
</evidence>
<gene>
    <name evidence="4" type="ORF">PCON_05059</name>
</gene>
<dbReference type="InterPro" id="IPR028565">
    <property type="entry name" value="MHD"/>
</dbReference>
<dbReference type="GO" id="GO:0005886">
    <property type="term" value="C:plasma membrane"/>
    <property type="evidence" value="ECO:0007669"/>
    <property type="project" value="TreeGrafter"/>
</dbReference>
<keyword evidence="1" id="KW-0254">Endocytosis</keyword>